<accession>A0ACC2X9C3</accession>
<evidence type="ECO:0000313" key="2">
    <source>
        <dbReference type="Proteomes" id="UP001243375"/>
    </source>
</evidence>
<evidence type="ECO:0000313" key="1">
    <source>
        <dbReference type="EMBL" id="KAJ9120213.1"/>
    </source>
</evidence>
<sequence>MGTLRILMERDAEEKFSGELAQHSDFGSLISLLAEYVNVLPFGPIAHRCKIELGRILTRIGDKLALEPTKRDRLFNNVQSWTSQTLQELGDGNFRNLSNAQLFRANSIVTRIITQHVRTTGFTYFRDLLLPTVQAVSEISPEMEHDVIVQVVEALLDRVVKIIDVPSPLRHIFSLISSTTLSKFESSRHAVSSFFFLRVLCPALVTPERFDIAVEDDRRRTLLLISKIIMNVANVQSFGTKDPQLAIYNDLLESKYQQIVDFLTELGAVWPEPLSLANTIDRTVSVTDADVDEEFVAFYVIKHLDRIVQVEGIDASLVTSLARSVQQRQRKRLKMSASAQATAYTEVAFLERFLDLCPKNLLSKVKTVVLFQPNIESPRLLMNVHMLLRVLGSTHNVPIVTASSPSQLMKHIPMTTLQVSRDSLMVSEAAKNVYHDASFEMHDGRRLPVVVAVKADLIVIQTTAKQELLPFDGISSELVAVYSISDIGDDVLSRLHGLGSKQLIQYLKEARRAGIKGFRRRYELRENKGQSTIAVAVLASALFNLVATNSTKTQRAAVDLLRVGENCFKFGLGDDTPKYEDVQTFSMSVATASKTGSRLIKLVPHLSLGMSLEFLKALGHIDGEHRISLISLSTPWFQQCVEIIQPFSDSYIANMASMRELVRGLIDLTVSQEEHWSAWLEPLWRALSNAPDDIMDVILGEILEVVQGSEIEKNAWKGLQAALRSFSANGLIVKLASRLRKKIAATYTNTCPVLTDSAAWPEIACLLQAAFLRISASIPQSDLFVALPDITYALVMTAGLGSEKIRTCAHSLTSRVIELCVDENPDATSDLLLEAQSEAILHCYGLVPSKNPDTSYTTIAKIERLCSFLLRILTQSAPTLDLQNVWLARLLGLFSASCFQYNPAVQQRALVALGALINGARPGEVEDDFMYQLLVAIHNALAQPITGVSDMLLTSMLRCVTLVISGVSSDSRYGGAATFWLGLGVLQTGRIPLMSVAIDLLVAALKQAEGLGLAETGIQRLLLTHRPKDLAVVKLDAYTGVDFESKIAFTFSVAALAYRGMRVESTRMATKELFGLLMAPGLTHSNARMGFVPPQCLAYFLCRYSVKRNNVERKYLVDLTCGKGTFDRLPNHANVFSLLEIPDTPTAVMVIALLFGMLRAAELEYERVVLLTTLAEAARQLPDIIAIWQTYAHNELVNYLIQSSNPQIFVAVNSILNIVGNPSSHDDFLDTASRISHDTRTSIDSNIDSNATLKDLKMSCLRYMGDIRFDADKMANISVLVSQLIAP</sequence>
<proteinExistence type="predicted"/>
<comment type="caution">
    <text evidence="1">The sequence shown here is derived from an EMBL/GenBank/DDBJ whole genome shotgun (WGS) entry which is preliminary data.</text>
</comment>
<dbReference type="EMBL" id="JASBWU010000007">
    <property type="protein sequence ID" value="KAJ9120213.1"/>
    <property type="molecule type" value="Genomic_DNA"/>
</dbReference>
<name>A0ACC2X9C3_9TREE</name>
<gene>
    <name evidence="1" type="ORF">QFC22_003113</name>
</gene>
<reference evidence="1" key="1">
    <citation type="submission" date="2023-04" db="EMBL/GenBank/DDBJ databases">
        <title>Draft Genome sequencing of Naganishia species isolated from polar environments using Oxford Nanopore Technology.</title>
        <authorList>
            <person name="Leo P."/>
            <person name="Venkateswaran K."/>
        </authorList>
    </citation>
    <scope>NUCLEOTIDE SEQUENCE</scope>
    <source>
        <strain evidence="1">MNA-CCFEE 5425</strain>
    </source>
</reference>
<dbReference type="Proteomes" id="UP001243375">
    <property type="component" value="Unassembled WGS sequence"/>
</dbReference>
<organism evidence="1 2">
    <name type="scientific">Naganishia vaughanmartiniae</name>
    <dbReference type="NCBI Taxonomy" id="1424756"/>
    <lineage>
        <taxon>Eukaryota</taxon>
        <taxon>Fungi</taxon>
        <taxon>Dikarya</taxon>
        <taxon>Basidiomycota</taxon>
        <taxon>Agaricomycotina</taxon>
        <taxon>Tremellomycetes</taxon>
        <taxon>Filobasidiales</taxon>
        <taxon>Filobasidiaceae</taxon>
        <taxon>Naganishia</taxon>
    </lineage>
</organism>
<protein>
    <submittedName>
        <fullName evidence="1">Uncharacterized protein</fullName>
    </submittedName>
</protein>
<keyword evidence="2" id="KW-1185">Reference proteome</keyword>